<protein>
    <submittedName>
        <fullName evidence="1">5-formyltetrahydrofolate cyclo-ligase</fullName>
    </submittedName>
</protein>
<dbReference type="GO" id="GO:0016874">
    <property type="term" value="F:ligase activity"/>
    <property type="evidence" value="ECO:0007669"/>
    <property type="project" value="UniProtKB-KW"/>
</dbReference>
<name>A0A3N1VJV3_9BACT</name>
<dbReference type="RefSeq" id="WP_123288895.1">
    <property type="nucleotide sequence ID" value="NZ_RJVA01000009.1"/>
</dbReference>
<keyword evidence="2" id="KW-1185">Reference proteome</keyword>
<keyword evidence="1" id="KW-0436">Ligase</keyword>
<dbReference type="SUPFAM" id="SSF100950">
    <property type="entry name" value="NagB/RpiA/CoA transferase-like"/>
    <property type="match status" value="1"/>
</dbReference>
<evidence type="ECO:0000313" key="1">
    <source>
        <dbReference type="EMBL" id="ROR03096.1"/>
    </source>
</evidence>
<dbReference type="Gene3D" id="3.40.50.10420">
    <property type="entry name" value="NagB/RpiA/CoA transferase-like"/>
    <property type="match status" value="1"/>
</dbReference>
<dbReference type="Pfam" id="PF01812">
    <property type="entry name" value="5-FTHF_cyc-lig"/>
    <property type="match status" value="1"/>
</dbReference>
<accession>A0A3N1VJV3</accession>
<dbReference type="PANTHER" id="PTHR13017">
    <property type="entry name" value="5-FORMYLTETRAHYDROFOLATE CYCLO-LIGASE-RELATED"/>
    <property type="match status" value="1"/>
</dbReference>
<dbReference type="Proteomes" id="UP000276223">
    <property type="component" value="Unassembled WGS sequence"/>
</dbReference>
<dbReference type="GO" id="GO:0005737">
    <property type="term" value="C:cytoplasm"/>
    <property type="evidence" value="ECO:0007669"/>
    <property type="project" value="TreeGrafter"/>
</dbReference>
<dbReference type="OrthoDB" id="5502226at2"/>
<dbReference type="InterPro" id="IPR002698">
    <property type="entry name" value="FTHF_cligase"/>
</dbReference>
<sequence length="240" mass="26718">MENHQICAIKNALREQFCSGIQATAHEAFLNSCAGKVAERLRRLVVYRNASCVLVPPTAFFRQIGVNVLLDGKNLVFASPKMHQGFYLVNPQRIPRPQRTAAASFRSPNPWAHRIALRAGEKVRVDVMVMPCLAASRDGGRLGDGSGLMDLQVACLATLGWLHARTAVLGVVPEAHVVDTLPMKPTDVFLHWIITEQRSLQTTWHGPVQVPIVWDVVDKKTLRRNEVLFFLKKHKGMAST</sequence>
<comment type="caution">
    <text evidence="1">The sequence shown here is derived from an EMBL/GenBank/DDBJ whole genome shotgun (WGS) entry which is preliminary data.</text>
</comment>
<dbReference type="EMBL" id="RJVA01000009">
    <property type="protein sequence ID" value="ROR03096.1"/>
    <property type="molecule type" value="Genomic_DNA"/>
</dbReference>
<dbReference type="PANTHER" id="PTHR13017:SF0">
    <property type="entry name" value="METHENYLTETRAHYDROFOLATE SYNTHASE DOMAIN-CONTAINING PROTEIN"/>
    <property type="match status" value="1"/>
</dbReference>
<dbReference type="InterPro" id="IPR037171">
    <property type="entry name" value="NagB/RpiA_transferase-like"/>
</dbReference>
<proteinExistence type="predicted"/>
<dbReference type="InterPro" id="IPR024185">
    <property type="entry name" value="FTHF_cligase-like_sf"/>
</dbReference>
<evidence type="ECO:0000313" key="2">
    <source>
        <dbReference type="Proteomes" id="UP000276223"/>
    </source>
</evidence>
<dbReference type="AlphaFoldDB" id="A0A3N1VJV3"/>
<organism evidence="1 2">
    <name type="scientific">Desulfosoma caldarium</name>
    <dbReference type="NCBI Taxonomy" id="610254"/>
    <lineage>
        <taxon>Bacteria</taxon>
        <taxon>Pseudomonadati</taxon>
        <taxon>Thermodesulfobacteriota</taxon>
        <taxon>Syntrophobacteria</taxon>
        <taxon>Syntrophobacterales</taxon>
        <taxon>Syntrophobacteraceae</taxon>
        <taxon>Desulfosoma</taxon>
    </lineage>
</organism>
<reference evidence="1 2" key="1">
    <citation type="submission" date="2018-11" db="EMBL/GenBank/DDBJ databases">
        <title>Genomic Encyclopedia of Type Strains, Phase IV (KMG-IV): sequencing the most valuable type-strain genomes for metagenomic binning, comparative biology and taxonomic classification.</title>
        <authorList>
            <person name="Goeker M."/>
        </authorList>
    </citation>
    <scope>NUCLEOTIDE SEQUENCE [LARGE SCALE GENOMIC DNA]</scope>
    <source>
        <strain evidence="1 2">DSM 22027</strain>
    </source>
</reference>
<gene>
    <name evidence="1" type="ORF">EDC27_0352</name>
</gene>